<dbReference type="EMBL" id="KZ821271">
    <property type="protein sequence ID" value="PYH41016.1"/>
    <property type="molecule type" value="Genomic_DNA"/>
</dbReference>
<organism evidence="3 4">
    <name type="scientific">Aspergillus saccharolyticus JOP 1030-1</name>
    <dbReference type="NCBI Taxonomy" id="1450539"/>
    <lineage>
        <taxon>Eukaryota</taxon>
        <taxon>Fungi</taxon>
        <taxon>Dikarya</taxon>
        <taxon>Ascomycota</taxon>
        <taxon>Pezizomycotina</taxon>
        <taxon>Eurotiomycetes</taxon>
        <taxon>Eurotiomycetidae</taxon>
        <taxon>Eurotiales</taxon>
        <taxon>Aspergillaceae</taxon>
        <taxon>Aspergillus</taxon>
        <taxon>Aspergillus subgen. Circumdati</taxon>
    </lineage>
</organism>
<protein>
    <recommendedName>
        <fullName evidence="5">Secreted protein</fullName>
    </recommendedName>
</protein>
<evidence type="ECO:0000313" key="3">
    <source>
        <dbReference type="EMBL" id="PYH41016.1"/>
    </source>
</evidence>
<keyword evidence="2" id="KW-0732">Signal</keyword>
<dbReference type="Proteomes" id="UP000248349">
    <property type="component" value="Unassembled WGS sequence"/>
</dbReference>
<dbReference type="RefSeq" id="XP_025426998.1">
    <property type="nucleotide sequence ID" value="XM_025570931.1"/>
</dbReference>
<dbReference type="AlphaFoldDB" id="A0A318Z1V0"/>
<sequence length="83" mass="9166">MCASFSNVMEASWLLVVSLTLLKCCRRRAPHPLAHLDPGCSRVLLLRPADPRRQKACTSRMPSSTTSSEVSRRESVCSAQYGT</sequence>
<name>A0A318Z1V0_9EURO</name>
<feature type="signal peptide" evidence="2">
    <location>
        <begin position="1"/>
        <end position="24"/>
    </location>
</feature>
<accession>A0A318Z1V0</accession>
<evidence type="ECO:0000256" key="1">
    <source>
        <dbReference type="SAM" id="MobiDB-lite"/>
    </source>
</evidence>
<evidence type="ECO:0000256" key="2">
    <source>
        <dbReference type="SAM" id="SignalP"/>
    </source>
</evidence>
<feature type="region of interest" description="Disordered" evidence="1">
    <location>
        <begin position="52"/>
        <end position="83"/>
    </location>
</feature>
<dbReference type="GeneID" id="37072159"/>
<gene>
    <name evidence="3" type="ORF">BP01DRAFT_188616</name>
</gene>
<proteinExistence type="predicted"/>
<feature type="chain" id="PRO_5016399741" description="Secreted protein" evidence="2">
    <location>
        <begin position="25"/>
        <end position="83"/>
    </location>
</feature>
<keyword evidence="4" id="KW-1185">Reference proteome</keyword>
<reference evidence="3 4" key="1">
    <citation type="submission" date="2016-12" db="EMBL/GenBank/DDBJ databases">
        <title>The genomes of Aspergillus section Nigri reveals drivers in fungal speciation.</title>
        <authorList>
            <consortium name="DOE Joint Genome Institute"/>
            <person name="Vesth T.C."/>
            <person name="Nybo J."/>
            <person name="Theobald S."/>
            <person name="Brandl J."/>
            <person name="Frisvad J.C."/>
            <person name="Nielsen K.F."/>
            <person name="Lyhne E.K."/>
            <person name="Kogle M.E."/>
            <person name="Kuo A."/>
            <person name="Riley R."/>
            <person name="Clum A."/>
            <person name="Nolan M."/>
            <person name="Lipzen A."/>
            <person name="Salamov A."/>
            <person name="Henrissat B."/>
            <person name="Wiebenga A."/>
            <person name="De Vries R.P."/>
            <person name="Grigoriev I.V."/>
            <person name="Mortensen U.H."/>
            <person name="Andersen M.R."/>
            <person name="Baker S.E."/>
        </authorList>
    </citation>
    <scope>NUCLEOTIDE SEQUENCE [LARGE SCALE GENOMIC DNA]</scope>
    <source>
        <strain evidence="3 4">JOP 1030-1</strain>
    </source>
</reference>
<evidence type="ECO:0000313" key="4">
    <source>
        <dbReference type="Proteomes" id="UP000248349"/>
    </source>
</evidence>
<evidence type="ECO:0008006" key="5">
    <source>
        <dbReference type="Google" id="ProtNLM"/>
    </source>
</evidence>